<dbReference type="GO" id="GO:0005829">
    <property type="term" value="C:cytosol"/>
    <property type="evidence" value="ECO:0007669"/>
    <property type="project" value="TreeGrafter"/>
</dbReference>
<dbReference type="AlphaFoldDB" id="A0A4Q8D016"/>
<organism evidence="2 3">
    <name type="scientific">Spiribacter vilamensis</name>
    <dbReference type="NCBI Taxonomy" id="531306"/>
    <lineage>
        <taxon>Bacteria</taxon>
        <taxon>Pseudomonadati</taxon>
        <taxon>Pseudomonadota</taxon>
        <taxon>Gammaproteobacteria</taxon>
        <taxon>Chromatiales</taxon>
        <taxon>Ectothiorhodospiraceae</taxon>
        <taxon>Spiribacter</taxon>
    </lineage>
</organism>
<dbReference type="Proteomes" id="UP000292298">
    <property type="component" value="Unassembled WGS sequence"/>
</dbReference>
<dbReference type="EMBL" id="SHLI01000001">
    <property type="protein sequence ID" value="RZU98540.1"/>
    <property type="molecule type" value="Genomic_DNA"/>
</dbReference>
<dbReference type="GO" id="GO:0002098">
    <property type="term" value="P:tRNA wobble uridine modification"/>
    <property type="evidence" value="ECO:0007669"/>
    <property type="project" value="TreeGrafter"/>
</dbReference>
<dbReference type="Pfam" id="PF01926">
    <property type="entry name" value="MMR_HSR1"/>
    <property type="match status" value="1"/>
</dbReference>
<name>A0A4Q8D016_9GAMM</name>
<proteinExistence type="predicted"/>
<dbReference type="PANTHER" id="PTHR42714:SF7">
    <property type="entry name" value="G DOMAIN-CONTAINING PROTEIN"/>
    <property type="match status" value="1"/>
</dbReference>
<dbReference type="InterPro" id="IPR006073">
    <property type="entry name" value="GTP-bd"/>
</dbReference>
<feature type="domain" description="G" evidence="1">
    <location>
        <begin position="8"/>
        <end position="152"/>
    </location>
</feature>
<evidence type="ECO:0000313" key="3">
    <source>
        <dbReference type="Proteomes" id="UP000292298"/>
    </source>
</evidence>
<dbReference type="InterPro" id="IPR027417">
    <property type="entry name" value="P-loop_NTPase"/>
</dbReference>
<protein>
    <submittedName>
        <fullName evidence="2">50S ribosome-binding GTPase</fullName>
    </submittedName>
</protein>
<dbReference type="CDD" id="cd00882">
    <property type="entry name" value="Ras_like_GTPase"/>
    <property type="match status" value="1"/>
</dbReference>
<reference evidence="2 3" key="1">
    <citation type="submission" date="2019-02" db="EMBL/GenBank/DDBJ databases">
        <title>Genomic Encyclopedia of Type Strains, Phase IV (KMG-IV): sequencing the most valuable type-strain genomes for metagenomic binning, comparative biology and taxonomic classification.</title>
        <authorList>
            <person name="Goeker M."/>
        </authorList>
    </citation>
    <scope>NUCLEOTIDE SEQUENCE [LARGE SCALE GENOMIC DNA]</scope>
    <source>
        <strain evidence="2 3">DSM 21056</strain>
    </source>
</reference>
<evidence type="ECO:0000313" key="2">
    <source>
        <dbReference type="EMBL" id="RZU98540.1"/>
    </source>
</evidence>
<dbReference type="InterPro" id="IPR021871">
    <property type="entry name" value="DUF3482"/>
</dbReference>
<gene>
    <name evidence="2" type="ORF">EV698_0788</name>
</gene>
<dbReference type="PRINTS" id="PR00326">
    <property type="entry name" value="GTP1OBG"/>
</dbReference>
<comment type="caution">
    <text evidence="2">The sequence shown here is derived from an EMBL/GenBank/DDBJ whole genome shotgun (WGS) entry which is preliminary data.</text>
</comment>
<sequence>MTDAPILDVGIVGHTNAGKTSLVRTLTRNRSFGEVEDRGGTTRRVSAATLADGDATRLRLWDSPGLENAPTLLDHLEETSTQRHDGLAALQRLLDDPHIARQFPEETRVLELTLGCDVLLYVVDVREPVLEKYKDELAVLASSARPIIAVLNFVAADDSRESEWRDALARVTLHTVVAFDARVRSLDTELQLYKKVASQLNDFEPAIEAWISHRQTEEHQCREAARSTIATLLVDAAAAQRSLKKTDRNGPDPSLEALREAIRAREQVCSETLLALYAFADEDYEDDDWPLASGYWPEDVFSVDALKRYGRQGAGYAGAGVGIGAAFDIGTGGLSLGTGTLLGLLVGSSTGAARALVPPLWKRSYGQPPVCVSDETLERLAARQLHLINALNRRGHATTETLEGEQAALFENTERVALLHKARQHPEWSSLNADFRDSAQRNEVIEKVAATLPDFYID</sequence>
<dbReference type="GO" id="GO:0030488">
    <property type="term" value="P:tRNA methylation"/>
    <property type="evidence" value="ECO:0007669"/>
    <property type="project" value="TreeGrafter"/>
</dbReference>
<dbReference type="GO" id="GO:0005525">
    <property type="term" value="F:GTP binding"/>
    <property type="evidence" value="ECO:0007669"/>
    <property type="project" value="InterPro"/>
</dbReference>
<keyword evidence="3" id="KW-1185">Reference proteome</keyword>
<accession>A0A4Q8D016</accession>
<dbReference type="RefSeq" id="WP_165385714.1">
    <property type="nucleotide sequence ID" value="NZ_SHLI01000001.1"/>
</dbReference>
<dbReference type="SUPFAM" id="SSF52540">
    <property type="entry name" value="P-loop containing nucleoside triphosphate hydrolases"/>
    <property type="match status" value="1"/>
</dbReference>
<dbReference type="Gene3D" id="3.40.50.300">
    <property type="entry name" value="P-loop containing nucleotide triphosphate hydrolases"/>
    <property type="match status" value="1"/>
</dbReference>
<dbReference type="PANTHER" id="PTHR42714">
    <property type="entry name" value="TRNA MODIFICATION GTPASE GTPBP3"/>
    <property type="match status" value="1"/>
</dbReference>
<dbReference type="Pfam" id="PF11981">
    <property type="entry name" value="DUF3482"/>
    <property type="match status" value="1"/>
</dbReference>
<evidence type="ECO:0000259" key="1">
    <source>
        <dbReference type="Pfam" id="PF01926"/>
    </source>
</evidence>